<feature type="compositionally biased region" description="Low complexity" evidence="14">
    <location>
        <begin position="543"/>
        <end position="552"/>
    </location>
</feature>
<dbReference type="PROSITE" id="PS50011">
    <property type="entry name" value="PROTEIN_KINASE_DOM"/>
    <property type="match status" value="1"/>
</dbReference>
<dbReference type="PRINTS" id="PR00653">
    <property type="entry name" value="ACTIVIN2R"/>
</dbReference>
<evidence type="ECO:0000256" key="14">
    <source>
        <dbReference type="SAM" id="MobiDB-lite"/>
    </source>
</evidence>
<keyword evidence="5 13" id="KW-0812">Transmembrane</keyword>
<name>A0A6A4WUM7_AMPAM</name>
<comment type="subcellular location">
    <subcellularLocation>
        <location evidence="1 13">Membrane</location>
        <topology evidence="1 13">Single-pass type I membrane protein</topology>
    </subcellularLocation>
</comment>
<sequence length="582" mass="64890">MDFPWTKMNLIHQHYSLVMLLMYLNLALGHGQEVVHVPSTRWCHFYNETVCPDGADSCDRKDDCRDPQQPGRRNMCFVLWRNSSADAIEVVLKGCIIDMTECYNQSECVAVKPANRGAYFCCCEGDNCNREFSWNVRPVTTTPTPVTERTSRPSEKTLIALVTLAPIVLVTVCVLVGFFVYRRRKPSYFNEIPSLDSGLACPPSPLPVARPVQLLEIVTRGRFVAIWRGRLRAEPVAVKIFPGHERRSWQAEREVLQLPQMNHENLVRFIDVEKHTDLAQVEYWILSEYCEHGSLCDYLKGHLVSWPEALRIAEGVARGLAHLHEEAPLSRAAGAAKPAVAHRDFKSKNVLLRADLTPCVADFGLALIFYPHRPIGDVHPQVGTRRYMAPEVLEGSICFHRDAFLRIDMYALGLVLWELASRCSAAPGPVADYRLPFEEEVGPHPSLDDMQHQVASRRVRPRLQPHWRLHQVRERTYSPTGACTRVWMCSGLEVLCETAEDCWDNDAEARVSASCVLERMGALRHQQAAGAPALRSPSVPTVAAGAGSLAEPLLPPPPAGPPHQLSEPLLPPAAAPSASGPL</sequence>
<keyword evidence="9 13" id="KW-0067">ATP-binding</keyword>
<dbReference type="FunFam" id="3.30.200.20:FF:000094">
    <property type="entry name" value="Serine/threonine-protein kinase receptor"/>
    <property type="match status" value="1"/>
</dbReference>
<dbReference type="OrthoDB" id="547665at2759"/>
<evidence type="ECO:0000256" key="13">
    <source>
        <dbReference type="RuleBase" id="RU361271"/>
    </source>
</evidence>
<evidence type="ECO:0000256" key="9">
    <source>
        <dbReference type="ARBA" id="ARBA00022840"/>
    </source>
</evidence>
<evidence type="ECO:0000256" key="8">
    <source>
        <dbReference type="ARBA" id="ARBA00022777"/>
    </source>
</evidence>
<reference evidence="16 17" key="1">
    <citation type="submission" date="2019-07" db="EMBL/GenBank/DDBJ databases">
        <title>Draft genome assembly of a fouling barnacle, Amphibalanus amphitrite (Darwin, 1854): The first reference genome for Thecostraca.</title>
        <authorList>
            <person name="Kim W."/>
        </authorList>
    </citation>
    <scope>NUCLEOTIDE SEQUENCE [LARGE SCALE GENOMIC DNA]</scope>
    <source>
        <strain evidence="16">SNU_AA5</strain>
        <tissue evidence="16">Soma without cirri and trophi</tissue>
    </source>
</reference>
<gene>
    <name evidence="16" type="primary">acvr2b</name>
    <name evidence="16" type="ORF">FJT64_018491</name>
</gene>
<protein>
    <recommendedName>
        <fullName evidence="13">Serine/threonine-protein kinase receptor</fullName>
        <ecNumber evidence="13">2.7.11.30</ecNumber>
    </recommendedName>
</protein>
<evidence type="ECO:0000259" key="15">
    <source>
        <dbReference type="PROSITE" id="PS50011"/>
    </source>
</evidence>
<dbReference type="GO" id="GO:0005524">
    <property type="term" value="F:ATP binding"/>
    <property type="evidence" value="ECO:0007669"/>
    <property type="project" value="UniProtKB-UniRule"/>
</dbReference>
<evidence type="ECO:0000256" key="7">
    <source>
        <dbReference type="ARBA" id="ARBA00022741"/>
    </source>
</evidence>
<dbReference type="InterPro" id="IPR000719">
    <property type="entry name" value="Prot_kinase_dom"/>
</dbReference>
<keyword evidence="6" id="KW-0732">Signal</keyword>
<keyword evidence="13" id="KW-0460">Magnesium</keyword>
<organism evidence="16 17">
    <name type="scientific">Amphibalanus amphitrite</name>
    <name type="common">Striped barnacle</name>
    <name type="synonym">Balanus amphitrite</name>
    <dbReference type="NCBI Taxonomy" id="1232801"/>
    <lineage>
        <taxon>Eukaryota</taxon>
        <taxon>Metazoa</taxon>
        <taxon>Ecdysozoa</taxon>
        <taxon>Arthropoda</taxon>
        <taxon>Crustacea</taxon>
        <taxon>Multicrustacea</taxon>
        <taxon>Cirripedia</taxon>
        <taxon>Thoracica</taxon>
        <taxon>Thoracicalcarea</taxon>
        <taxon>Balanomorpha</taxon>
        <taxon>Balanoidea</taxon>
        <taxon>Balanidae</taxon>
        <taxon>Amphibalaninae</taxon>
        <taxon>Amphibalanus</taxon>
    </lineage>
</organism>
<dbReference type="SUPFAM" id="SSF56112">
    <property type="entry name" value="Protein kinase-like (PK-like)"/>
    <property type="match status" value="1"/>
</dbReference>
<dbReference type="EC" id="2.7.11.30" evidence="13"/>
<evidence type="ECO:0000256" key="2">
    <source>
        <dbReference type="ARBA" id="ARBA00009605"/>
    </source>
</evidence>
<dbReference type="PROSITE" id="PS00108">
    <property type="entry name" value="PROTEIN_KINASE_ST"/>
    <property type="match status" value="1"/>
</dbReference>
<comment type="similarity">
    <text evidence="2 13">Belongs to the protein kinase superfamily. TKL Ser/Thr protein kinase family. TGFB receptor subfamily.</text>
</comment>
<dbReference type="InterPro" id="IPR045860">
    <property type="entry name" value="Snake_toxin-like_sf"/>
</dbReference>
<evidence type="ECO:0000313" key="16">
    <source>
        <dbReference type="EMBL" id="KAF0310535.1"/>
    </source>
</evidence>
<dbReference type="GO" id="GO:0071363">
    <property type="term" value="P:cellular response to growth factor stimulus"/>
    <property type="evidence" value="ECO:0007669"/>
    <property type="project" value="TreeGrafter"/>
</dbReference>
<evidence type="ECO:0000256" key="1">
    <source>
        <dbReference type="ARBA" id="ARBA00004479"/>
    </source>
</evidence>
<keyword evidence="13" id="KW-0479">Metal-binding</keyword>
<feature type="domain" description="Protein kinase" evidence="15">
    <location>
        <begin position="212"/>
        <end position="523"/>
    </location>
</feature>
<dbReference type="Pfam" id="PF00069">
    <property type="entry name" value="Pkinase"/>
    <property type="match status" value="1"/>
</dbReference>
<keyword evidence="3 13" id="KW-0723">Serine/threonine-protein kinase</keyword>
<dbReference type="GO" id="GO:0048179">
    <property type="term" value="C:activin receptor complex"/>
    <property type="evidence" value="ECO:0007669"/>
    <property type="project" value="TreeGrafter"/>
</dbReference>
<dbReference type="InterPro" id="IPR000333">
    <property type="entry name" value="TGFB_receptor"/>
</dbReference>
<keyword evidence="12 13" id="KW-0675">Receptor</keyword>
<dbReference type="InterPro" id="IPR008271">
    <property type="entry name" value="Ser/Thr_kinase_AS"/>
</dbReference>
<dbReference type="GO" id="GO:0048185">
    <property type="term" value="F:activin binding"/>
    <property type="evidence" value="ECO:0007669"/>
    <property type="project" value="TreeGrafter"/>
</dbReference>
<keyword evidence="7 13" id="KW-0547">Nucleotide-binding</keyword>
<dbReference type="InterPro" id="IPR000472">
    <property type="entry name" value="Activin_recp"/>
</dbReference>
<keyword evidence="13" id="KW-0464">Manganese</keyword>
<feature type="transmembrane region" description="Helical" evidence="13">
    <location>
        <begin position="158"/>
        <end position="181"/>
    </location>
</feature>
<evidence type="ECO:0000256" key="10">
    <source>
        <dbReference type="ARBA" id="ARBA00022989"/>
    </source>
</evidence>
<dbReference type="GO" id="GO:0017002">
    <property type="term" value="F:activin receptor activity"/>
    <property type="evidence" value="ECO:0007669"/>
    <property type="project" value="TreeGrafter"/>
</dbReference>
<proteinExistence type="inferred from homology"/>
<accession>A0A6A4WUM7</accession>
<keyword evidence="4 13" id="KW-0808">Transferase</keyword>
<keyword evidence="8 13" id="KW-0418">Kinase</keyword>
<dbReference type="PANTHER" id="PTHR23255:SF98">
    <property type="entry name" value="SERINE_THREONINE-PROTEIN KINASE RECEPTOR"/>
    <property type="match status" value="1"/>
</dbReference>
<keyword evidence="17" id="KW-1185">Reference proteome</keyword>
<dbReference type="Gene3D" id="3.30.200.20">
    <property type="entry name" value="Phosphorylase Kinase, domain 1"/>
    <property type="match status" value="1"/>
</dbReference>
<evidence type="ECO:0000256" key="6">
    <source>
        <dbReference type="ARBA" id="ARBA00022729"/>
    </source>
</evidence>
<evidence type="ECO:0000256" key="11">
    <source>
        <dbReference type="ARBA" id="ARBA00023136"/>
    </source>
</evidence>
<dbReference type="Gene3D" id="1.10.510.10">
    <property type="entry name" value="Transferase(Phosphotransferase) domain 1"/>
    <property type="match status" value="1"/>
</dbReference>
<dbReference type="EMBL" id="VIIS01000304">
    <property type="protein sequence ID" value="KAF0310535.1"/>
    <property type="molecule type" value="Genomic_DNA"/>
</dbReference>
<dbReference type="InterPro" id="IPR011009">
    <property type="entry name" value="Kinase-like_dom_sf"/>
</dbReference>
<feature type="region of interest" description="Disordered" evidence="14">
    <location>
        <begin position="530"/>
        <end position="582"/>
    </location>
</feature>
<comment type="catalytic activity">
    <reaction evidence="13">
        <text>L-threonyl-[receptor-protein] + ATP = O-phospho-L-threonyl-[receptor-protein] + ADP + H(+)</text>
        <dbReference type="Rhea" id="RHEA:44880"/>
        <dbReference type="Rhea" id="RHEA-COMP:11024"/>
        <dbReference type="Rhea" id="RHEA-COMP:11025"/>
        <dbReference type="ChEBI" id="CHEBI:15378"/>
        <dbReference type="ChEBI" id="CHEBI:30013"/>
        <dbReference type="ChEBI" id="CHEBI:30616"/>
        <dbReference type="ChEBI" id="CHEBI:61977"/>
        <dbReference type="ChEBI" id="CHEBI:456216"/>
        <dbReference type="EC" id="2.7.11.30"/>
    </reaction>
</comment>
<evidence type="ECO:0000256" key="4">
    <source>
        <dbReference type="ARBA" id="ARBA00022679"/>
    </source>
</evidence>
<evidence type="ECO:0000313" key="17">
    <source>
        <dbReference type="Proteomes" id="UP000440578"/>
    </source>
</evidence>
<evidence type="ECO:0000256" key="12">
    <source>
        <dbReference type="ARBA" id="ARBA00023170"/>
    </source>
</evidence>
<dbReference type="Gene3D" id="2.10.60.10">
    <property type="entry name" value="CD59"/>
    <property type="match status" value="1"/>
</dbReference>
<keyword evidence="10 13" id="KW-1133">Transmembrane helix</keyword>
<dbReference type="Proteomes" id="UP000440578">
    <property type="component" value="Unassembled WGS sequence"/>
</dbReference>
<dbReference type="GO" id="GO:0046872">
    <property type="term" value="F:metal ion binding"/>
    <property type="evidence" value="ECO:0007669"/>
    <property type="project" value="UniProtKB-KW"/>
</dbReference>
<comment type="caution">
    <text evidence="16">The sequence shown here is derived from an EMBL/GenBank/DDBJ whole genome shotgun (WGS) entry which is preliminary data.</text>
</comment>
<dbReference type="CDD" id="cd23615">
    <property type="entry name" value="TFP_LU_ECD_ACVR2"/>
    <property type="match status" value="1"/>
</dbReference>
<evidence type="ECO:0000256" key="5">
    <source>
        <dbReference type="ARBA" id="ARBA00022692"/>
    </source>
</evidence>
<comment type="cofactor">
    <cofactor evidence="13">
        <name>Mg(2+)</name>
        <dbReference type="ChEBI" id="CHEBI:18420"/>
    </cofactor>
    <cofactor evidence="13">
        <name>Mn(2+)</name>
        <dbReference type="ChEBI" id="CHEBI:29035"/>
    </cofactor>
</comment>
<keyword evidence="11 13" id="KW-0472">Membrane</keyword>
<evidence type="ECO:0000256" key="3">
    <source>
        <dbReference type="ARBA" id="ARBA00022527"/>
    </source>
</evidence>
<dbReference type="AlphaFoldDB" id="A0A6A4WUM7"/>
<dbReference type="PANTHER" id="PTHR23255">
    <property type="entry name" value="TRANSFORMING GROWTH FACTOR-BETA RECEPTOR TYPE I AND II"/>
    <property type="match status" value="1"/>
</dbReference>
<dbReference type="Pfam" id="PF01064">
    <property type="entry name" value="Activin_recp"/>
    <property type="match status" value="1"/>
</dbReference>
<dbReference type="SUPFAM" id="SSF57302">
    <property type="entry name" value="Snake toxin-like"/>
    <property type="match status" value="1"/>
</dbReference>